<dbReference type="InterPro" id="IPR022998">
    <property type="entry name" value="ThiamineP_synth_TenI"/>
</dbReference>
<accession>A0A7U8C1M8</accession>
<dbReference type="SUPFAM" id="SSF51391">
    <property type="entry name" value="Thiamin phosphate synthase"/>
    <property type="match status" value="1"/>
</dbReference>
<evidence type="ECO:0000256" key="7">
    <source>
        <dbReference type="ARBA" id="ARBA00047334"/>
    </source>
</evidence>
<feature type="binding site" evidence="10">
    <location>
        <position position="71"/>
    </location>
    <ligand>
        <name>4-amino-2-methyl-5-(diphosphooxymethyl)pyrimidine</name>
        <dbReference type="ChEBI" id="CHEBI:57841"/>
    </ligand>
</feature>
<comment type="function">
    <text evidence="1 10">Condenses 4-methyl-5-(beta-hydroxyethyl)thiazole monophosphate (THZ-P) and 2-methyl-4-amino-5-hydroxymethyl pyrimidine pyrophosphate (HMP-PP) to form thiamine monophosphate (TMP).</text>
</comment>
<feature type="binding site" evidence="10">
    <location>
        <position position="72"/>
    </location>
    <ligand>
        <name>Mg(2+)</name>
        <dbReference type="ChEBI" id="CHEBI:18420"/>
    </ligand>
</feature>
<comment type="cofactor">
    <cofactor evidence="10">
        <name>Mg(2+)</name>
        <dbReference type="ChEBI" id="CHEBI:18420"/>
    </cofactor>
    <text evidence="10">Binds 1 Mg(2+) ion per subunit.</text>
</comment>
<keyword evidence="3 10" id="KW-0808">Transferase</keyword>
<dbReference type="GO" id="GO:0009229">
    <property type="term" value="P:thiamine diphosphate biosynthetic process"/>
    <property type="evidence" value="ECO:0007669"/>
    <property type="project" value="UniProtKB-UniRule"/>
</dbReference>
<keyword evidence="15" id="KW-1185">Reference proteome</keyword>
<dbReference type="InterPro" id="IPR013785">
    <property type="entry name" value="Aldolase_TIM"/>
</dbReference>
<dbReference type="Pfam" id="PF02581">
    <property type="entry name" value="TMP-TENI"/>
    <property type="match status" value="1"/>
</dbReference>
<dbReference type="OrthoDB" id="9789949at2"/>
<dbReference type="RefSeq" id="WP_007021153.1">
    <property type="nucleotide sequence ID" value="NZ_CH724125.1"/>
</dbReference>
<feature type="binding site" evidence="10">
    <location>
        <position position="110"/>
    </location>
    <ligand>
        <name>4-amino-2-methyl-5-(diphosphooxymethyl)pyrimidine</name>
        <dbReference type="ChEBI" id="CHEBI:57841"/>
    </ligand>
</feature>
<dbReference type="GO" id="GO:0004789">
    <property type="term" value="F:thiamine-phosphate diphosphorylase activity"/>
    <property type="evidence" value="ECO:0007669"/>
    <property type="project" value="UniProtKB-UniRule"/>
</dbReference>
<feature type="domain" description="Thiamine phosphate synthase/TenI" evidence="13">
    <location>
        <begin position="8"/>
        <end position="190"/>
    </location>
</feature>
<proteinExistence type="inferred from homology"/>
<comment type="caution">
    <text evidence="10">Lacks conserved residue(s) required for the propagation of feature annotation.</text>
</comment>
<comment type="catalytic activity">
    <reaction evidence="7 10 11">
        <text>4-methyl-5-(2-phosphooxyethyl)-thiazole + 4-amino-2-methyl-5-(diphosphooxymethyl)pyrimidine + H(+) = thiamine phosphate + diphosphate</text>
        <dbReference type="Rhea" id="RHEA:22328"/>
        <dbReference type="ChEBI" id="CHEBI:15378"/>
        <dbReference type="ChEBI" id="CHEBI:33019"/>
        <dbReference type="ChEBI" id="CHEBI:37575"/>
        <dbReference type="ChEBI" id="CHEBI:57841"/>
        <dbReference type="ChEBI" id="CHEBI:58296"/>
        <dbReference type="EC" id="2.5.1.3"/>
    </reaction>
</comment>
<keyword evidence="6 10" id="KW-0784">Thiamine biosynthesis</keyword>
<evidence type="ECO:0000313" key="14">
    <source>
        <dbReference type="EMBL" id="EAR59853.1"/>
    </source>
</evidence>
<dbReference type="EMBL" id="AAOW01000030">
    <property type="protein sequence ID" value="EAR59853.1"/>
    <property type="molecule type" value="Genomic_DNA"/>
</dbReference>
<keyword evidence="4 10" id="KW-0479">Metal-binding</keyword>
<evidence type="ECO:0000256" key="1">
    <source>
        <dbReference type="ARBA" id="ARBA00003814"/>
    </source>
</evidence>
<dbReference type="UniPathway" id="UPA00060">
    <property type="reaction ID" value="UER00141"/>
</dbReference>
<dbReference type="HAMAP" id="MF_00097">
    <property type="entry name" value="TMP_synthase"/>
    <property type="match status" value="1"/>
</dbReference>
<comment type="similarity">
    <text evidence="10 11">Belongs to the thiamine-phosphate synthase family.</text>
</comment>
<feature type="binding site" evidence="10">
    <location>
        <begin position="39"/>
        <end position="43"/>
    </location>
    <ligand>
        <name>4-amino-2-methyl-5-(diphosphooxymethyl)pyrimidine</name>
        <dbReference type="ChEBI" id="CHEBI:57841"/>
    </ligand>
</feature>
<dbReference type="EC" id="2.5.1.3" evidence="10"/>
<feature type="binding site" evidence="10">
    <location>
        <position position="91"/>
    </location>
    <ligand>
        <name>Mg(2+)</name>
        <dbReference type="ChEBI" id="CHEBI:18420"/>
    </ligand>
</feature>
<dbReference type="GO" id="GO:0005737">
    <property type="term" value="C:cytoplasm"/>
    <property type="evidence" value="ECO:0007669"/>
    <property type="project" value="TreeGrafter"/>
</dbReference>
<organism evidence="14 15">
    <name type="scientific">Neptuniibacter caesariensis</name>
    <dbReference type="NCBI Taxonomy" id="207954"/>
    <lineage>
        <taxon>Bacteria</taxon>
        <taxon>Pseudomonadati</taxon>
        <taxon>Pseudomonadota</taxon>
        <taxon>Gammaproteobacteria</taxon>
        <taxon>Oceanospirillales</taxon>
        <taxon>Oceanospirillaceae</taxon>
        <taxon>Neptuniibacter</taxon>
    </lineage>
</organism>
<evidence type="ECO:0000256" key="6">
    <source>
        <dbReference type="ARBA" id="ARBA00022977"/>
    </source>
</evidence>
<dbReference type="GO" id="GO:0000287">
    <property type="term" value="F:magnesium ion binding"/>
    <property type="evidence" value="ECO:0007669"/>
    <property type="project" value="UniProtKB-UniRule"/>
</dbReference>
<dbReference type="InterPro" id="IPR036206">
    <property type="entry name" value="ThiamineP_synth_sf"/>
</dbReference>
<dbReference type="InterPro" id="IPR034291">
    <property type="entry name" value="TMP_synthase"/>
</dbReference>
<gene>
    <name evidence="10" type="primary">thiE</name>
    <name evidence="14" type="ORF">MED92_17460</name>
</gene>
<dbReference type="FunFam" id="3.20.20.70:FF:000096">
    <property type="entry name" value="Thiamine-phosphate synthase"/>
    <property type="match status" value="1"/>
</dbReference>
<evidence type="ECO:0000256" key="12">
    <source>
        <dbReference type="RuleBase" id="RU004253"/>
    </source>
</evidence>
<comment type="pathway">
    <text evidence="2 10 12">Cofactor biosynthesis; thiamine diphosphate biosynthesis; thiamine phosphate from 4-amino-2-methyl-5-diphosphomethylpyrimidine and 4-methyl-5-(2-phosphoethyl)-thiazole: step 1/1.</text>
</comment>
<evidence type="ECO:0000259" key="13">
    <source>
        <dbReference type="Pfam" id="PF02581"/>
    </source>
</evidence>
<dbReference type="Proteomes" id="UP000002171">
    <property type="component" value="Unassembled WGS sequence"/>
</dbReference>
<dbReference type="PANTHER" id="PTHR20857">
    <property type="entry name" value="THIAMINE-PHOSPHATE PYROPHOSPHORYLASE"/>
    <property type="match status" value="1"/>
</dbReference>
<dbReference type="NCBIfam" id="TIGR00693">
    <property type="entry name" value="thiE"/>
    <property type="match status" value="1"/>
</dbReference>
<feature type="binding site" evidence="10">
    <location>
        <begin position="137"/>
        <end position="139"/>
    </location>
    <ligand>
        <name>2-[(2R,5Z)-2-carboxy-4-methylthiazol-5(2H)-ylidene]ethyl phosphate</name>
        <dbReference type="ChEBI" id="CHEBI:62899"/>
    </ligand>
</feature>
<dbReference type="AlphaFoldDB" id="A0A7U8C1M8"/>
<name>A0A7U8C1M8_NEPCE</name>
<evidence type="ECO:0000256" key="8">
    <source>
        <dbReference type="ARBA" id="ARBA00047851"/>
    </source>
</evidence>
<protein>
    <recommendedName>
        <fullName evidence="10">Thiamine-phosphate synthase</fullName>
        <shortName evidence="10">TP synthase</shortName>
        <shortName evidence="10">TPS</shortName>
        <ecNumber evidence="10">2.5.1.3</ecNumber>
    </recommendedName>
    <alternativeName>
        <fullName evidence="10">Thiamine-phosphate pyrophosphorylase</fullName>
        <shortName evidence="10">TMP pyrophosphorylase</shortName>
        <shortName evidence="10">TMP-PPase</shortName>
    </alternativeName>
</protein>
<dbReference type="PANTHER" id="PTHR20857:SF15">
    <property type="entry name" value="THIAMINE-PHOSPHATE SYNTHASE"/>
    <property type="match status" value="1"/>
</dbReference>
<evidence type="ECO:0000256" key="11">
    <source>
        <dbReference type="RuleBase" id="RU003826"/>
    </source>
</evidence>
<evidence type="ECO:0000313" key="15">
    <source>
        <dbReference type="Proteomes" id="UP000002171"/>
    </source>
</evidence>
<reference evidence="14 15" key="1">
    <citation type="submission" date="2006-02" db="EMBL/GenBank/DDBJ databases">
        <authorList>
            <person name="Pinhassi J."/>
            <person name="Pedros-Alio C."/>
            <person name="Ferriera S."/>
            <person name="Johnson J."/>
            <person name="Kravitz S."/>
            <person name="Halpern A."/>
            <person name="Remington K."/>
            <person name="Beeson K."/>
            <person name="Tran B."/>
            <person name="Rogers Y.-H."/>
            <person name="Friedman R."/>
            <person name="Venter J.C."/>
        </authorList>
    </citation>
    <scope>NUCLEOTIDE SEQUENCE [LARGE SCALE GENOMIC DNA]</scope>
    <source>
        <strain evidence="14 15">MED92</strain>
    </source>
</reference>
<evidence type="ECO:0000256" key="9">
    <source>
        <dbReference type="ARBA" id="ARBA00047883"/>
    </source>
</evidence>
<comment type="catalytic activity">
    <reaction evidence="8 10 11">
        <text>2-(2-carboxy-4-methylthiazol-5-yl)ethyl phosphate + 4-amino-2-methyl-5-(diphosphooxymethyl)pyrimidine + 2 H(+) = thiamine phosphate + CO2 + diphosphate</text>
        <dbReference type="Rhea" id="RHEA:47848"/>
        <dbReference type="ChEBI" id="CHEBI:15378"/>
        <dbReference type="ChEBI" id="CHEBI:16526"/>
        <dbReference type="ChEBI" id="CHEBI:33019"/>
        <dbReference type="ChEBI" id="CHEBI:37575"/>
        <dbReference type="ChEBI" id="CHEBI:57841"/>
        <dbReference type="ChEBI" id="CHEBI:62890"/>
        <dbReference type="EC" id="2.5.1.3"/>
    </reaction>
</comment>
<comment type="catalytic activity">
    <reaction evidence="9 10 11">
        <text>2-[(2R,5Z)-2-carboxy-4-methylthiazol-5(2H)-ylidene]ethyl phosphate + 4-amino-2-methyl-5-(diphosphooxymethyl)pyrimidine + 2 H(+) = thiamine phosphate + CO2 + diphosphate</text>
        <dbReference type="Rhea" id="RHEA:47844"/>
        <dbReference type="ChEBI" id="CHEBI:15378"/>
        <dbReference type="ChEBI" id="CHEBI:16526"/>
        <dbReference type="ChEBI" id="CHEBI:33019"/>
        <dbReference type="ChEBI" id="CHEBI:37575"/>
        <dbReference type="ChEBI" id="CHEBI:57841"/>
        <dbReference type="ChEBI" id="CHEBI:62899"/>
        <dbReference type="EC" id="2.5.1.3"/>
    </reaction>
</comment>
<evidence type="ECO:0000256" key="3">
    <source>
        <dbReference type="ARBA" id="ARBA00022679"/>
    </source>
</evidence>
<sequence length="211" mass="22443">MQYQLQGLYGITDAELMPSTEVMLKKVEQSIKGGAKIIQYRDKSSDLQKRVEQASAVNHLCQNHKIPLLINDDAGLAAGIGAAGVHLGQSDGAIPEAREMLGEQAIIGVTCHDSLAFALQAAAEGADYIAFGAFFPSKTKPNATPAPLELLMQAKHEVNLPIVAIGGISVDNAAQIIDAGADMVAVIHALYAQNNIKATAQQFHQQFSNRI</sequence>
<keyword evidence="5 10" id="KW-0460">Magnesium</keyword>
<evidence type="ECO:0000256" key="10">
    <source>
        <dbReference type="HAMAP-Rule" id="MF_00097"/>
    </source>
</evidence>
<dbReference type="Gene3D" id="3.20.20.70">
    <property type="entry name" value="Aldolase class I"/>
    <property type="match status" value="1"/>
</dbReference>
<comment type="caution">
    <text evidence="14">The sequence shown here is derived from an EMBL/GenBank/DDBJ whole genome shotgun (WGS) entry which is preliminary data.</text>
</comment>
<evidence type="ECO:0000256" key="4">
    <source>
        <dbReference type="ARBA" id="ARBA00022723"/>
    </source>
</evidence>
<evidence type="ECO:0000256" key="2">
    <source>
        <dbReference type="ARBA" id="ARBA00005165"/>
    </source>
</evidence>
<dbReference type="GO" id="GO:0009228">
    <property type="term" value="P:thiamine biosynthetic process"/>
    <property type="evidence" value="ECO:0007669"/>
    <property type="project" value="UniProtKB-KW"/>
</dbReference>
<evidence type="ECO:0000256" key="5">
    <source>
        <dbReference type="ARBA" id="ARBA00022842"/>
    </source>
</evidence>
<feature type="binding site" evidence="10">
    <location>
        <position position="167"/>
    </location>
    <ligand>
        <name>2-[(2R,5Z)-2-carboxy-4-methylthiazol-5(2H)-ylidene]ethyl phosphate</name>
        <dbReference type="ChEBI" id="CHEBI:62899"/>
    </ligand>
</feature>
<feature type="binding site" evidence="10">
    <location>
        <position position="140"/>
    </location>
    <ligand>
        <name>4-amino-2-methyl-5-(diphosphooxymethyl)pyrimidine</name>
        <dbReference type="ChEBI" id="CHEBI:57841"/>
    </ligand>
</feature>
<dbReference type="CDD" id="cd00564">
    <property type="entry name" value="TMP_TenI"/>
    <property type="match status" value="1"/>
</dbReference>